<dbReference type="Proteomes" id="UP000295129">
    <property type="component" value="Unassembled WGS sequence"/>
</dbReference>
<proteinExistence type="predicted"/>
<evidence type="ECO:0000313" key="2">
    <source>
        <dbReference type="EMBL" id="TDN47334.1"/>
    </source>
</evidence>
<name>A0A4R6DK15_9RHOO</name>
<organism evidence="1 3">
    <name type="scientific">Azoarcus indigens</name>
    <dbReference type="NCBI Taxonomy" id="29545"/>
    <lineage>
        <taxon>Bacteria</taxon>
        <taxon>Pseudomonadati</taxon>
        <taxon>Pseudomonadota</taxon>
        <taxon>Betaproteobacteria</taxon>
        <taxon>Rhodocyclales</taxon>
        <taxon>Zoogloeaceae</taxon>
        <taxon>Azoarcus</taxon>
    </lineage>
</organism>
<dbReference type="EMBL" id="SNVV01000034">
    <property type="protein sequence ID" value="TDN44488.1"/>
    <property type="molecule type" value="Genomic_DNA"/>
</dbReference>
<reference evidence="1 3" key="1">
    <citation type="submission" date="2019-03" db="EMBL/GenBank/DDBJ databases">
        <title>Genomic Encyclopedia of Type Strains, Phase IV (KMG-IV): sequencing the most valuable type-strain genomes for metagenomic binning, comparative biology and taxonomic classification.</title>
        <authorList>
            <person name="Goeker M."/>
        </authorList>
    </citation>
    <scope>NUCLEOTIDE SEQUENCE [LARGE SCALE GENOMIC DNA]</scope>
    <source>
        <strain evidence="1 3">DSM 12121</strain>
    </source>
</reference>
<dbReference type="AlphaFoldDB" id="A0A4R6DK15"/>
<gene>
    <name evidence="2" type="ORF">C7389_1201</name>
    <name evidence="1" type="ORF">C7389_1341</name>
</gene>
<evidence type="ECO:0000313" key="1">
    <source>
        <dbReference type="EMBL" id="TDN44488.1"/>
    </source>
</evidence>
<keyword evidence="3" id="KW-1185">Reference proteome</keyword>
<dbReference type="EMBL" id="SNVV01000020">
    <property type="protein sequence ID" value="TDN47334.1"/>
    <property type="molecule type" value="Genomic_DNA"/>
</dbReference>
<comment type="caution">
    <text evidence="1">The sequence shown here is derived from an EMBL/GenBank/DDBJ whole genome shotgun (WGS) entry which is preliminary data.</text>
</comment>
<evidence type="ECO:0000313" key="3">
    <source>
        <dbReference type="Proteomes" id="UP000295129"/>
    </source>
</evidence>
<feature type="non-terminal residue" evidence="1">
    <location>
        <position position="30"/>
    </location>
</feature>
<accession>A0A4R6DK15</accession>
<protein>
    <submittedName>
        <fullName evidence="1">Uncharacterized protein</fullName>
    </submittedName>
</protein>
<sequence length="30" mass="3281">MPLLLGVASETLAGERRLPVVPDVLKKYQS</sequence>